<protein>
    <submittedName>
        <fullName evidence="2">Uncharacterized protein</fullName>
    </submittedName>
</protein>
<evidence type="ECO:0000256" key="1">
    <source>
        <dbReference type="SAM" id="Phobius"/>
    </source>
</evidence>
<sequence>MSAFYRSANSSVLLTHGTAIVSTPAAVNDVLFTGRHRASRFGLSISGAIEAAVNRVHTLIVFRAPFNGGEARLEYFQASVGARLCLLLFFFAVFIQSRRRS</sequence>
<keyword evidence="1" id="KW-0472">Membrane</keyword>
<reference evidence="2 3" key="1">
    <citation type="journal article" date="2020" name="Cell">
        <title>Large-Scale Comparative Analyses of Tick Genomes Elucidate Their Genetic Diversity and Vector Capacities.</title>
        <authorList>
            <consortium name="Tick Genome and Microbiome Consortium (TIGMIC)"/>
            <person name="Jia N."/>
            <person name="Wang J."/>
            <person name="Shi W."/>
            <person name="Du L."/>
            <person name="Sun Y."/>
            <person name="Zhan W."/>
            <person name="Jiang J.F."/>
            <person name="Wang Q."/>
            <person name="Zhang B."/>
            <person name="Ji P."/>
            <person name="Bell-Sakyi L."/>
            <person name="Cui X.M."/>
            <person name="Yuan T.T."/>
            <person name="Jiang B.G."/>
            <person name="Yang W.F."/>
            <person name="Lam T.T."/>
            <person name="Chang Q.C."/>
            <person name="Ding S.J."/>
            <person name="Wang X.J."/>
            <person name="Zhu J.G."/>
            <person name="Ruan X.D."/>
            <person name="Zhao L."/>
            <person name="Wei J.T."/>
            <person name="Ye R.Z."/>
            <person name="Que T.C."/>
            <person name="Du C.H."/>
            <person name="Zhou Y.H."/>
            <person name="Cheng J.X."/>
            <person name="Dai P.F."/>
            <person name="Guo W.B."/>
            <person name="Han X.H."/>
            <person name="Huang E.J."/>
            <person name="Li L.F."/>
            <person name="Wei W."/>
            <person name="Gao Y.C."/>
            <person name="Liu J.Z."/>
            <person name="Shao H.Z."/>
            <person name="Wang X."/>
            <person name="Wang C.C."/>
            <person name="Yang T.C."/>
            <person name="Huo Q.B."/>
            <person name="Li W."/>
            <person name="Chen H.Y."/>
            <person name="Chen S.E."/>
            <person name="Zhou L.G."/>
            <person name="Ni X.B."/>
            <person name="Tian J.H."/>
            <person name="Sheng Y."/>
            <person name="Liu T."/>
            <person name="Pan Y.S."/>
            <person name="Xia L.Y."/>
            <person name="Li J."/>
            <person name="Zhao F."/>
            <person name="Cao W.C."/>
        </authorList>
    </citation>
    <scope>NUCLEOTIDE SEQUENCE [LARGE SCALE GENOMIC DNA]</scope>
    <source>
        <strain evidence="2">HaeL-2018</strain>
    </source>
</reference>
<accession>A0A9J6FFP3</accession>
<comment type="caution">
    <text evidence="2">The sequence shown here is derived from an EMBL/GenBank/DDBJ whole genome shotgun (WGS) entry which is preliminary data.</text>
</comment>
<evidence type="ECO:0000313" key="2">
    <source>
        <dbReference type="EMBL" id="KAH9361906.1"/>
    </source>
</evidence>
<gene>
    <name evidence="2" type="ORF">HPB48_003685</name>
</gene>
<name>A0A9J6FFP3_HAELO</name>
<keyword evidence="3" id="KW-1185">Reference proteome</keyword>
<evidence type="ECO:0000313" key="3">
    <source>
        <dbReference type="Proteomes" id="UP000821853"/>
    </source>
</evidence>
<dbReference type="AlphaFoldDB" id="A0A9J6FFP3"/>
<organism evidence="2 3">
    <name type="scientific">Haemaphysalis longicornis</name>
    <name type="common">Bush tick</name>
    <dbReference type="NCBI Taxonomy" id="44386"/>
    <lineage>
        <taxon>Eukaryota</taxon>
        <taxon>Metazoa</taxon>
        <taxon>Ecdysozoa</taxon>
        <taxon>Arthropoda</taxon>
        <taxon>Chelicerata</taxon>
        <taxon>Arachnida</taxon>
        <taxon>Acari</taxon>
        <taxon>Parasitiformes</taxon>
        <taxon>Ixodida</taxon>
        <taxon>Ixodoidea</taxon>
        <taxon>Ixodidae</taxon>
        <taxon>Haemaphysalinae</taxon>
        <taxon>Haemaphysalis</taxon>
    </lineage>
</organism>
<dbReference type="OrthoDB" id="6419576at2759"/>
<dbReference type="VEuPathDB" id="VectorBase:HLOH_052949"/>
<keyword evidence="1" id="KW-1133">Transmembrane helix</keyword>
<dbReference type="EMBL" id="JABSTR010000001">
    <property type="protein sequence ID" value="KAH9361906.1"/>
    <property type="molecule type" value="Genomic_DNA"/>
</dbReference>
<feature type="transmembrane region" description="Helical" evidence="1">
    <location>
        <begin position="75"/>
        <end position="95"/>
    </location>
</feature>
<dbReference type="Proteomes" id="UP000821853">
    <property type="component" value="Chromosome 1"/>
</dbReference>
<keyword evidence="1" id="KW-0812">Transmembrane</keyword>
<proteinExistence type="predicted"/>